<name>A0A8X6KT05_TRICU</name>
<feature type="region of interest" description="Disordered" evidence="1">
    <location>
        <begin position="93"/>
        <end position="125"/>
    </location>
</feature>
<organism evidence="2 3">
    <name type="scientific">Trichonephila clavata</name>
    <name type="common">Joro spider</name>
    <name type="synonym">Nephila clavata</name>
    <dbReference type="NCBI Taxonomy" id="2740835"/>
    <lineage>
        <taxon>Eukaryota</taxon>
        <taxon>Metazoa</taxon>
        <taxon>Ecdysozoa</taxon>
        <taxon>Arthropoda</taxon>
        <taxon>Chelicerata</taxon>
        <taxon>Arachnida</taxon>
        <taxon>Araneae</taxon>
        <taxon>Araneomorphae</taxon>
        <taxon>Entelegynae</taxon>
        <taxon>Araneoidea</taxon>
        <taxon>Nephilidae</taxon>
        <taxon>Trichonephila</taxon>
    </lineage>
</organism>
<feature type="compositionally biased region" description="Low complexity" evidence="1">
    <location>
        <begin position="93"/>
        <end position="110"/>
    </location>
</feature>
<evidence type="ECO:0000313" key="2">
    <source>
        <dbReference type="EMBL" id="GFQ85550.1"/>
    </source>
</evidence>
<dbReference type="EMBL" id="BMAO01032897">
    <property type="protein sequence ID" value="GFQ85550.1"/>
    <property type="molecule type" value="Genomic_DNA"/>
</dbReference>
<proteinExistence type="predicted"/>
<reference evidence="2" key="1">
    <citation type="submission" date="2020-07" db="EMBL/GenBank/DDBJ databases">
        <title>Multicomponent nature underlies the extraordinary mechanical properties of spider dragline silk.</title>
        <authorList>
            <person name="Kono N."/>
            <person name="Nakamura H."/>
            <person name="Mori M."/>
            <person name="Yoshida Y."/>
            <person name="Ohtoshi R."/>
            <person name="Malay A.D."/>
            <person name="Moran D.A.P."/>
            <person name="Tomita M."/>
            <person name="Numata K."/>
            <person name="Arakawa K."/>
        </authorList>
    </citation>
    <scope>NUCLEOTIDE SEQUENCE</scope>
</reference>
<protein>
    <submittedName>
        <fullName evidence="2">Uncharacterized protein</fullName>
    </submittedName>
</protein>
<evidence type="ECO:0000313" key="3">
    <source>
        <dbReference type="Proteomes" id="UP000887116"/>
    </source>
</evidence>
<accession>A0A8X6KT05</accession>
<comment type="caution">
    <text evidence="2">The sequence shown here is derived from an EMBL/GenBank/DDBJ whole genome shotgun (WGS) entry which is preliminary data.</text>
</comment>
<dbReference type="AlphaFoldDB" id="A0A8X6KT05"/>
<gene>
    <name evidence="2" type="ORF">TNCT_73531</name>
</gene>
<sequence length="161" mass="17019">MQFYLKLPACSIDDSSCNAIGLDALLEMFTIKIMIAGNPSTAEASSNTKANLTVSSIITPNVVPCVPGCHKPISGRCVTAMSRKFHPNISSALSVSSNSTKAPSKSKTTSLTAIPASRNSSPKTKHSINSDFLLFSSAISQQNSAPSFFSSTVDCALFFLY</sequence>
<keyword evidence="3" id="KW-1185">Reference proteome</keyword>
<evidence type="ECO:0000256" key="1">
    <source>
        <dbReference type="SAM" id="MobiDB-lite"/>
    </source>
</evidence>
<dbReference type="Proteomes" id="UP000887116">
    <property type="component" value="Unassembled WGS sequence"/>
</dbReference>